<proteinExistence type="predicted"/>
<evidence type="ECO:0000313" key="1">
    <source>
        <dbReference type="EMBL" id="KAI9896952.1"/>
    </source>
</evidence>
<organism evidence="1 2">
    <name type="scientific">Trichothecium roseum</name>
    <dbReference type="NCBI Taxonomy" id="47278"/>
    <lineage>
        <taxon>Eukaryota</taxon>
        <taxon>Fungi</taxon>
        <taxon>Dikarya</taxon>
        <taxon>Ascomycota</taxon>
        <taxon>Pezizomycotina</taxon>
        <taxon>Sordariomycetes</taxon>
        <taxon>Hypocreomycetidae</taxon>
        <taxon>Hypocreales</taxon>
        <taxon>Hypocreales incertae sedis</taxon>
        <taxon>Trichothecium</taxon>
    </lineage>
</organism>
<gene>
    <name evidence="1" type="ORF">N3K66_007974</name>
</gene>
<keyword evidence="2" id="KW-1185">Reference proteome</keyword>
<dbReference type="Proteomes" id="UP001163324">
    <property type="component" value="Chromosome 8"/>
</dbReference>
<accession>A0ACC0UTW2</accession>
<evidence type="ECO:0000313" key="2">
    <source>
        <dbReference type="Proteomes" id="UP001163324"/>
    </source>
</evidence>
<comment type="caution">
    <text evidence="1">The sequence shown here is derived from an EMBL/GenBank/DDBJ whole genome shotgun (WGS) entry which is preliminary data.</text>
</comment>
<reference evidence="1" key="1">
    <citation type="submission" date="2022-10" db="EMBL/GenBank/DDBJ databases">
        <title>Complete Genome of Trichothecium roseum strain YXFP-22015, a Plant Pathogen Isolated from Citrus.</title>
        <authorList>
            <person name="Wang Y."/>
            <person name="Zhu L."/>
        </authorList>
    </citation>
    <scope>NUCLEOTIDE SEQUENCE</scope>
    <source>
        <strain evidence="1">YXFP-22015</strain>
    </source>
</reference>
<name>A0ACC0UTW2_9HYPO</name>
<dbReference type="EMBL" id="CM047947">
    <property type="protein sequence ID" value="KAI9896952.1"/>
    <property type="molecule type" value="Genomic_DNA"/>
</dbReference>
<protein>
    <submittedName>
        <fullName evidence="1">Uncharacterized protein</fullName>
    </submittedName>
</protein>
<sequence>MRSHVLGLTAFAATVNALELNISSLTSGFVDADYVATYYSDSEPLLLGNDGGAASGGFHVWNIDGETPLESTVDQFTGRTKILATLYDIDGKDYFVSIPATTSILSLYELPAASKVEGVEAFALGDWTSICTWKSPSLNDYVFIFSKKEAKQYLVRQHDGSLEIVEVQSFPIPFQFASCAVSQTHSQLYITPDDGKEVYYLDLVESTEDPELKVLGEVEDTITGTAVYTTKSDSSDILFVALDNVVQVYEHPWTRIGTVDLTGLDDIEAKSLAMHQAPTRNYPRGAIAYAIETDDWAGFGISSLENVFQAFGIEPNTEFDPRHPIGNDPAESPIGEECSYQGFYAADSETCDCFAGSTGDKCRDITCEDDCSSHGTCAGPNVCKCEQGWGGLHCSFKVVEANFETDANGIDGDDPSIWISPESEELSRIVTTTKSEQGAGFAVFDLKGNLLQTVEAAQPNNVDIITGFQAGNRSVDLAYAACRGDDTLCLFEINKNGELEDIAGGIQPVDVEDELYGSCVYRSKKTGKQYLFVNEKSARYMQYELTAAANGTLQTALVREFTGGSGGQVEGCVTDEENGWLILGEEPSALWRYDAEPDGSQEGYKIAFVGDGKLWGDVEGVTLIEGSSADKGFILVSCQGVSAYNVYRRAEPHEYVLTFTIGESSDGLVDHVTNTDGVHASSASLGPDFPRGLLVVHDDTNELPGGGGADEEASYKLVGLDRILSPELMAELE</sequence>